<evidence type="ECO:0000313" key="1">
    <source>
        <dbReference type="EMBL" id="KAB7652506.1"/>
    </source>
</evidence>
<dbReference type="Proteomes" id="UP000430564">
    <property type="component" value="Unassembled WGS sequence"/>
</dbReference>
<organism evidence="1 2">
    <name type="scientific">Sutterella seckii</name>
    <dbReference type="NCBI Taxonomy" id="1944635"/>
    <lineage>
        <taxon>Bacteria</taxon>
        <taxon>Pseudomonadati</taxon>
        <taxon>Pseudomonadota</taxon>
        <taxon>Betaproteobacteria</taxon>
        <taxon>Burkholderiales</taxon>
        <taxon>Sutterellaceae</taxon>
        <taxon>Sutterella</taxon>
    </lineage>
</organism>
<protein>
    <submittedName>
        <fullName evidence="1">Uncharacterized protein</fullName>
    </submittedName>
</protein>
<proteinExistence type="predicted"/>
<dbReference type="AlphaFoldDB" id="A0A6I1EF25"/>
<sequence>MSKKKSPRKKTYRKKEVRLPPMSAAFLPEYSEAQKTNLGLAQLLPVKALRSSEATKTNIIAAVTTVKLGVNICEHYEDTGDLKDACILAMAALVAGLEYTERHEPLPDYMVEPIEYAITRIVEIEMMLDRAALMHTFSESAQMDAQCLLVEEALIGAIIPDVPEVARYAGLKGYAFAGGQAHAGRLSDGAPWMWLPVKGDPIPINEPILAYLDDEQSTGT</sequence>
<gene>
    <name evidence="1" type="ORF">GBM95_11270</name>
</gene>
<comment type="caution">
    <text evidence="1">The sequence shown here is derived from an EMBL/GenBank/DDBJ whole genome shotgun (WGS) entry which is preliminary data.</text>
</comment>
<dbReference type="EMBL" id="WEHX01000145">
    <property type="protein sequence ID" value="KAB7652506.1"/>
    <property type="molecule type" value="Genomic_DNA"/>
</dbReference>
<accession>A0A6I1EF25</accession>
<dbReference type="RefSeq" id="WP_152159188.1">
    <property type="nucleotide sequence ID" value="NZ_WEHX01000145.1"/>
</dbReference>
<evidence type="ECO:0000313" key="2">
    <source>
        <dbReference type="Proteomes" id="UP000430564"/>
    </source>
</evidence>
<reference evidence="1 2" key="1">
    <citation type="submission" date="2019-10" db="EMBL/GenBank/DDBJ databases">
        <title>Genome diversity of Sutterella seckii.</title>
        <authorList>
            <person name="Chaplin A.V."/>
            <person name="Sokolova S.R."/>
            <person name="Mosin K.A."/>
            <person name="Ivanova E.L."/>
            <person name="Kochetkova T.O."/>
            <person name="Goltsov A.Y."/>
            <person name="Trofimov D.Y."/>
            <person name="Efimov B.A."/>
        </authorList>
    </citation>
    <scope>NUCLEOTIDE SEQUENCE [LARGE SCALE GENOMIC DNA]</scope>
    <source>
        <strain evidence="1 2">ASD393</strain>
    </source>
</reference>
<name>A0A6I1EF25_9BURK</name>